<proteinExistence type="inferred from homology"/>
<feature type="domain" description="UspA" evidence="2">
    <location>
        <begin position="151"/>
        <end position="284"/>
    </location>
</feature>
<dbReference type="InterPro" id="IPR006015">
    <property type="entry name" value="Universal_stress_UspA"/>
</dbReference>
<dbReference type="InterPro" id="IPR006016">
    <property type="entry name" value="UspA"/>
</dbReference>
<evidence type="ECO:0000313" key="3">
    <source>
        <dbReference type="EMBL" id="MCM4085168.1"/>
    </source>
</evidence>
<dbReference type="Pfam" id="PF00582">
    <property type="entry name" value="Usp"/>
    <property type="match status" value="2"/>
</dbReference>
<dbReference type="EMBL" id="JAMQOL010000103">
    <property type="protein sequence ID" value="MCM4085168.1"/>
    <property type="molecule type" value="Genomic_DNA"/>
</dbReference>
<keyword evidence="4" id="KW-1185">Reference proteome</keyword>
<dbReference type="PANTHER" id="PTHR31964">
    <property type="entry name" value="ADENINE NUCLEOTIDE ALPHA HYDROLASES-LIKE SUPERFAMILY PROTEIN"/>
    <property type="match status" value="1"/>
</dbReference>
<sequence length="288" mass="30014">MSTRTILVGYDTSAGARAAAKWALDQAARTGSTVEFLYAYHWPTWAPATATVPAPAVWPDGETDRAVHGMLNELVANARTTHPDVRTRTSIVYASAALTLIERSAEAGLIVVGSRGSSGVAGLLGSVSVAVSAQAHCPVVVAHADTRVAGPVVVGVDESASSHAALMFAVDQAVARGTGLRVIRAWPPVTGLWEDPELYPRVVPADEREPFEELIAGLREKNPGLDIAAEAVLDHPAAVLSKASRNAQLVVVGTRGRGPVTGILLGSVSQHVLRHTACSVAVVHEGDI</sequence>
<dbReference type="InterPro" id="IPR014729">
    <property type="entry name" value="Rossmann-like_a/b/a_fold"/>
</dbReference>
<reference evidence="3 4" key="1">
    <citation type="submission" date="2022-06" db="EMBL/GenBank/DDBJ databases">
        <title>Actinoplanes abujensis sp. nov., isolated from Nigerian arid soil.</title>
        <authorList>
            <person name="Ding P."/>
        </authorList>
    </citation>
    <scope>NUCLEOTIDE SEQUENCE [LARGE SCALE GENOMIC DNA]</scope>
    <source>
        <strain evidence="4">TRM88002</strain>
    </source>
</reference>
<accession>A0ABT0YGI9</accession>
<feature type="domain" description="UspA" evidence="2">
    <location>
        <begin position="4"/>
        <end position="142"/>
    </location>
</feature>
<comment type="similarity">
    <text evidence="1">Belongs to the universal stress protein A family.</text>
</comment>
<dbReference type="SUPFAM" id="SSF52402">
    <property type="entry name" value="Adenine nucleotide alpha hydrolases-like"/>
    <property type="match status" value="2"/>
</dbReference>
<dbReference type="Proteomes" id="UP001523216">
    <property type="component" value="Unassembled WGS sequence"/>
</dbReference>
<evidence type="ECO:0000313" key="4">
    <source>
        <dbReference type="Proteomes" id="UP001523216"/>
    </source>
</evidence>
<dbReference type="PRINTS" id="PR01438">
    <property type="entry name" value="UNVRSLSTRESS"/>
</dbReference>
<dbReference type="RefSeq" id="WP_251804900.1">
    <property type="nucleotide sequence ID" value="NZ_JAMQOL010000103.1"/>
</dbReference>
<evidence type="ECO:0000259" key="2">
    <source>
        <dbReference type="Pfam" id="PF00582"/>
    </source>
</evidence>
<dbReference type="PANTHER" id="PTHR31964:SF113">
    <property type="entry name" value="USPA DOMAIN-CONTAINING PROTEIN"/>
    <property type="match status" value="1"/>
</dbReference>
<evidence type="ECO:0000256" key="1">
    <source>
        <dbReference type="ARBA" id="ARBA00008791"/>
    </source>
</evidence>
<name>A0ABT0YGI9_9ACTN</name>
<organism evidence="3 4">
    <name type="scientific">Paractinoplanes hotanensis</name>
    <dbReference type="NCBI Taxonomy" id="2906497"/>
    <lineage>
        <taxon>Bacteria</taxon>
        <taxon>Bacillati</taxon>
        <taxon>Actinomycetota</taxon>
        <taxon>Actinomycetes</taxon>
        <taxon>Micromonosporales</taxon>
        <taxon>Micromonosporaceae</taxon>
        <taxon>Paractinoplanes</taxon>
    </lineage>
</organism>
<dbReference type="Gene3D" id="3.40.50.620">
    <property type="entry name" value="HUPs"/>
    <property type="match status" value="2"/>
</dbReference>
<gene>
    <name evidence="3" type="ORF">LXN57_47350</name>
</gene>
<comment type="caution">
    <text evidence="3">The sequence shown here is derived from an EMBL/GenBank/DDBJ whole genome shotgun (WGS) entry which is preliminary data.</text>
</comment>
<protein>
    <submittedName>
        <fullName evidence="3">Universal stress protein</fullName>
    </submittedName>
</protein>